<dbReference type="Proteomes" id="UP000023152">
    <property type="component" value="Unassembled WGS sequence"/>
</dbReference>
<comment type="caution">
    <text evidence="3">The sequence shown here is derived from an EMBL/GenBank/DDBJ whole genome shotgun (WGS) entry which is preliminary data.</text>
</comment>
<dbReference type="InterPro" id="IPR043502">
    <property type="entry name" value="DNA/RNA_pol_sf"/>
</dbReference>
<reference evidence="3 4" key="1">
    <citation type="journal article" date="2013" name="Curr. Biol.">
        <title>The Genome of the Foraminiferan Reticulomyxa filosa.</title>
        <authorList>
            <person name="Glockner G."/>
            <person name="Hulsmann N."/>
            <person name="Schleicher M."/>
            <person name="Noegel A.A."/>
            <person name="Eichinger L."/>
            <person name="Gallinger C."/>
            <person name="Pawlowski J."/>
            <person name="Sierra R."/>
            <person name="Euteneuer U."/>
            <person name="Pillet L."/>
            <person name="Moustafa A."/>
            <person name="Platzer M."/>
            <person name="Groth M."/>
            <person name="Szafranski K."/>
            <person name="Schliwa M."/>
        </authorList>
    </citation>
    <scope>NUCLEOTIDE SEQUENCE [LARGE SCALE GENOMIC DNA]</scope>
</reference>
<evidence type="ECO:0000313" key="4">
    <source>
        <dbReference type="Proteomes" id="UP000023152"/>
    </source>
</evidence>
<dbReference type="PANTHER" id="PTHR10133">
    <property type="entry name" value="DNA POLYMERASE I"/>
    <property type="match status" value="1"/>
</dbReference>
<dbReference type="Gene3D" id="1.20.1060.10">
    <property type="entry name" value="Taq DNA Polymerase, Chain T, domain 4"/>
    <property type="match status" value="1"/>
</dbReference>
<keyword evidence="1" id="KW-0472">Membrane</keyword>
<accession>X6NE29</accession>
<dbReference type="Pfam" id="PF00476">
    <property type="entry name" value="DNA_pol_A"/>
    <property type="match status" value="1"/>
</dbReference>
<dbReference type="Gene3D" id="3.30.420.10">
    <property type="entry name" value="Ribonuclease H-like superfamily/Ribonuclease H"/>
    <property type="match status" value="1"/>
</dbReference>
<keyword evidence="1" id="KW-1133">Transmembrane helix</keyword>
<evidence type="ECO:0000259" key="2">
    <source>
        <dbReference type="Pfam" id="PF00476"/>
    </source>
</evidence>
<evidence type="ECO:0000256" key="1">
    <source>
        <dbReference type="SAM" id="Phobius"/>
    </source>
</evidence>
<dbReference type="EMBL" id="ASPP01009359">
    <property type="protein sequence ID" value="ETO24236.1"/>
    <property type="molecule type" value="Genomic_DNA"/>
</dbReference>
<feature type="domain" description="DNA-directed DNA polymerase family A palm" evidence="2">
    <location>
        <begin position="194"/>
        <end position="379"/>
    </location>
</feature>
<dbReference type="InterPro" id="IPR002298">
    <property type="entry name" value="DNA_polymerase_A"/>
</dbReference>
<feature type="transmembrane region" description="Helical" evidence="1">
    <location>
        <begin position="332"/>
        <end position="349"/>
    </location>
</feature>
<evidence type="ECO:0000313" key="3">
    <source>
        <dbReference type="EMBL" id="ETO24236.1"/>
    </source>
</evidence>
<dbReference type="SUPFAM" id="SSF53098">
    <property type="entry name" value="Ribonuclease H-like"/>
    <property type="match status" value="1"/>
</dbReference>
<feature type="transmembrane region" description="Helical" evidence="1">
    <location>
        <begin position="167"/>
        <end position="188"/>
    </location>
</feature>
<dbReference type="InterPro" id="IPR036397">
    <property type="entry name" value="RNaseH_sf"/>
</dbReference>
<gene>
    <name evidence="3" type="ORF">RFI_12925</name>
</gene>
<dbReference type="GO" id="GO:0006302">
    <property type="term" value="P:double-strand break repair"/>
    <property type="evidence" value="ECO:0007669"/>
    <property type="project" value="TreeGrafter"/>
</dbReference>
<name>X6NE29_RETFI</name>
<organism evidence="3 4">
    <name type="scientific">Reticulomyxa filosa</name>
    <dbReference type="NCBI Taxonomy" id="46433"/>
    <lineage>
        <taxon>Eukaryota</taxon>
        <taxon>Sar</taxon>
        <taxon>Rhizaria</taxon>
        <taxon>Retaria</taxon>
        <taxon>Foraminifera</taxon>
        <taxon>Monothalamids</taxon>
        <taxon>Reticulomyxidae</taxon>
        <taxon>Reticulomyxa</taxon>
    </lineage>
</organism>
<dbReference type="InterPro" id="IPR012337">
    <property type="entry name" value="RNaseH-like_sf"/>
</dbReference>
<proteinExistence type="predicted"/>
<keyword evidence="4" id="KW-1185">Reference proteome</keyword>
<feature type="transmembrane region" description="Helical" evidence="1">
    <location>
        <begin position="387"/>
        <end position="409"/>
    </location>
</feature>
<sequence length="637" mass="73813">MFREKHPLLFKKQLFGEILLQVGRFYLFVDASIVKMGYNCKLQLQILKKIGISVKGQIWDLRIAHWALDPDYSRDFLPCVNTIFTLWYSDITQAQEASKRIDCNRPLEDQLPTIPFETNSLSHMARSHGLESWQIFLSMGRILTALRRRGLLRCVLICISHCKYFKLQLHFIVIIFLFLLADMEWYGIGFCSKTARQYQSELEIKIECLVKRAHQLAGKEFNLSFPAECSQILFDVLKLPVPDSAKRLFQQKKQLFQNSKYSSSKSRVQMDHWPCPKEVLEDLMPHHPIVSCILEHRILTKFIGSYIKPLVEQTKLDKWSVHVCALFEELKCVLSILLFFFFVLISYHIERLHPSVQHVKVGTGRLFMVWPNLQCVNKRINFDPVTLHLALFEWAMIMILCFFVVIGIAKEAIRILYTYTCLKKKKIKRYSVLEEEMCGGDVCNLVSRLRTNESAEQLHVIVAHSAEATKFETSDDVMMCDRVVDADHFGTHSFGTLVAVHSVDIFDSNDKKTIQCEIRIGNTYACQLSDISKKRKKRCHSNNAEKSRKLQSTCSSTQKESNNGEHRVHVFPGDQVWRLCAFEKMVKVDEKLVPNPPVDDSQKCYPFRPVTFAPRSVLSCFFLSVEVLYKCNDIIHS</sequence>
<dbReference type="AlphaFoldDB" id="X6NE29"/>
<dbReference type="GO" id="GO:0003677">
    <property type="term" value="F:DNA binding"/>
    <property type="evidence" value="ECO:0007669"/>
    <property type="project" value="InterPro"/>
</dbReference>
<dbReference type="GO" id="GO:0003887">
    <property type="term" value="F:DNA-directed DNA polymerase activity"/>
    <property type="evidence" value="ECO:0007669"/>
    <property type="project" value="InterPro"/>
</dbReference>
<dbReference type="PANTHER" id="PTHR10133:SF62">
    <property type="entry name" value="DNA POLYMERASE THETA"/>
    <property type="match status" value="1"/>
</dbReference>
<dbReference type="SUPFAM" id="SSF56672">
    <property type="entry name" value="DNA/RNA polymerases"/>
    <property type="match status" value="1"/>
</dbReference>
<protein>
    <recommendedName>
        <fullName evidence="2">DNA-directed DNA polymerase family A palm domain-containing protein</fullName>
    </recommendedName>
</protein>
<dbReference type="InterPro" id="IPR001098">
    <property type="entry name" value="DNA-dir_DNA_pol_A_palm_dom"/>
</dbReference>
<dbReference type="GO" id="GO:0006261">
    <property type="term" value="P:DNA-templated DNA replication"/>
    <property type="evidence" value="ECO:0007669"/>
    <property type="project" value="InterPro"/>
</dbReference>
<keyword evidence="1" id="KW-0812">Transmembrane</keyword>